<reference evidence="1 2" key="1">
    <citation type="submission" date="2023-07" db="EMBL/GenBank/DDBJ databases">
        <authorList>
            <person name="Girao M."/>
            <person name="Carvalho M.F."/>
        </authorList>
    </citation>
    <scope>NUCLEOTIDE SEQUENCE [LARGE SCALE GENOMIC DNA]</scope>
    <source>
        <strain evidence="1 2">66/93</strain>
    </source>
</reference>
<gene>
    <name evidence="1" type="ORF">Q8A49_14595</name>
</gene>
<proteinExistence type="predicted"/>
<evidence type="ECO:0000313" key="1">
    <source>
        <dbReference type="EMBL" id="MEE2051726.1"/>
    </source>
</evidence>
<accession>A0ABU7KR21</accession>
<dbReference type="EMBL" id="JAUUCC010000033">
    <property type="protein sequence ID" value="MEE2051726.1"/>
    <property type="molecule type" value="Genomic_DNA"/>
</dbReference>
<dbReference type="Proteomes" id="UP001348641">
    <property type="component" value="Unassembled WGS sequence"/>
</dbReference>
<sequence>MAGDIKLMQELAVRAMRHGAEIDVTTNAERRRAVLAHPDLAARLCEAPLGYSSPDRWTGYIPPEMWQQLPNRSPRRLALVEIYEEALSRASAAHQAQEAA</sequence>
<dbReference type="RefSeq" id="WP_330158789.1">
    <property type="nucleotide sequence ID" value="NZ_BAAAJA010000049.1"/>
</dbReference>
<evidence type="ECO:0000313" key="2">
    <source>
        <dbReference type="Proteomes" id="UP001348641"/>
    </source>
</evidence>
<protein>
    <submittedName>
        <fullName evidence="1">Uncharacterized protein</fullName>
    </submittedName>
</protein>
<comment type="caution">
    <text evidence="1">The sequence shown here is derived from an EMBL/GenBank/DDBJ whole genome shotgun (WGS) entry which is preliminary data.</text>
</comment>
<name>A0ABU7KR21_9ACTN</name>
<organism evidence="1 2">
    <name type="scientific">Nocardiopsis tropica</name>
    <dbReference type="NCBI Taxonomy" id="109330"/>
    <lineage>
        <taxon>Bacteria</taxon>
        <taxon>Bacillati</taxon>
        <taxon>Actinomycetota</taxon>
        <taxon>Actinomycetes</taxon>
        <taxon>Streptosporangiales</taxon>
        <taxon>Nocardiopsidaceae</taxon>
        <taxon>Nocardiopsis</taxon>
    </lineage>
</organism>